<dbReference type="SUPFAM" id="SSF53067">
    <property type="entry name" value="Actin-like ATPase domain"/>
    <property type="match status" value="1"/>
</dbReference>
<keyword evidence="1" id="KW-0808">Transferase</keyword>
<dbReference type="Proteomes" id="UP001501337">
    <property type="component" value="Unassembled WGS sequence"/>
</dbReference>
<dbReference type="Pfam" id="PF03702">
    <property type="entry name" value="AnmK"/>
    <property type="match status" value="1"/>
</dbReference>
<proteinExistence type="inferred from homology"/>
<comment type="pathway">
    <text evidence="1">Amino-sugar metabolism; 1,6-anhydro-N-acetylmuramate degradation.</text>
</comment>
<dbReference type="Gene3D" id="3.30.420.40">
    <property type="match status" value="2"/>
</dbReference>
<dbReference type="HAMAP" id="MF_01270">
    <property type="entry name" value="AnhMurNAc_kinase"/>
    <property type="match status" value="1"/>
</dbReference>
<comment type="similarity">
    <text evidence="1">Belongs to the anhydro-N-acetylmuramic acid kinase family.</text>
</comment>
<keyword evidence="1 2" id="KW-0418">Kinase</keyword>
<comment type="caution">
    <text evidence="2">The sequence shown here is derived from an EMBL/GenBank/DDBJ whole genome shotgun (WGS) entry which is preliminary data.</text>
</comment>
<comment type="function">
    <text evidence="1">Catalyzes the specific phosphorylation of 1,6-anhydro-N-acetylmuramic acid (anhMurNAc) with the simultaneous cleavage of the 1,6-anhydro ring, generating MurNAc-6-P. Is required for the utilization of anhMurNAc either imported from the medium or derived from its own cell wall murein, and thus plays a role in cell wall recycling.</text>
</comment>
<accession>A0ABP7P5A2</accession>
<comment type="catalytic activity">
    <reaction evidence="1">
        <text>1,6-anhydro-N-acetyl-beta-muramate + ATP + H2O = N-acetyl-D-muramate 6-phosphate + ADP + H(+)</text>
        <dbReference type="Rhea" id="RHEA:24952"/>
        <dbReference type="ChEBI" id="CHEBI:15377"/>
        <dbReference type="ChEBI" id="CHEBI:15378"/>
        <dbReference type="ChEBI" id="CHEBI:30616"/>
        <dbReference type="ChEBI" id="CHEBI:58690"/>
        <dbReference type="ChEBI" id="CHEBI:58722"/>
        <dbReference type="ChEBI" id="CHEBI:456216"/>
        <dbReference type="EC" id="2.7.1.170"/>
    </reaction>
</comment>
<dbReference type="PANTHER" id="PTHR30605">
    <property type="entry name" value="ANHYDRO-N-ACETYLMURAMIC ACID KINASE"/>
    <property type="match status" value="1"/>
</dbReference>
<gene>
    <name evidence="1" type="primary">anmK</name>
    <name evidence="2" type="ORF">GCM10022278_17620</name>
</gene>
<keyword evidence="1" id="KW-0119">Carbohydrate metabolism</keyword>
<evidence type="ECO:0000313" key="2">
    <source>
        <dbReference type="EMBL" id="GAA3959952.1"/>
    </source>
</evidence>
<dbReference type="PANTHER" id="PTHR30605:SF0">
    <property type="entry name" value="ANHYDRO-N-ACETYLMURAMIC ACID KINASE"/>
    <property type="match status" value="1"/>
</dbReference>
<dbReference type="InterPro" id="IPR043129">
    <property type="entry name" value="ATPase_NBD"/>
</dbReference>
<keyword evidence="1" id="KW-0067">ATP-binding</keyword>
<organism evidence="2 3">
    <name type="scientific">Allohahella marinimesophila</name>
    <dbReference type="NCBI Taxonomy" id="1054972"/>
    <lineage>
        <taxon>Bacteria</taxon>
        <taxon>Pseudomonadati</taxon>
        <taxon>Pseudomonadota</taxon>
        <taxon>Gammaproteobacteria</taxon>
        <taxon>Oceanospirillales</taxon>
        <taxon>Hahellaceae</taxon>
        <taxon>Allohahella</taxon>
    </lineage>
</organism>
<sequence>MALYIGQMSGTSLDGLDTVVVELAPSAPPRILHRHYLPFDDQLVSALRRLASESSWPVSDYLAIEHSYTLLSASCIQQLLAESGIAPDKIAAIGCHGQTIRHQTSPQVLTHQLLDGALVAEKTGISTVCDFRSRDIAAGGQGAPLLPAFLAAAFEQVLDETACFLNLGGIANICYRDSSGSLRGFDTGPASTLLNHCSRLFFNTGYDAEGVRAQSGAVDERLLSSLLSDAYFALAPPKSTGPELFSLEWIQRMAPDYFTPSAPEAGLGQDLLATLTELSARSIAEQVWRFVPRCRRVIAYGGGVHNLFLIERLKSAFARVSGEAERIRLETSDNLGLDGDMIEATAFAWLAQQCLERRPVECQSVTGSSGARVLGCIYPA</sequence>
<dbReference type="EMBL" id="BAABBO010000009">
    <property type="protein sequence ID" value="GAA3959952.1"/>
    <property type="molecule type" value="Genomic_DNA"/>
</dbReference>
<dbReference type="GO" id="GO:0016301">
    <property type="term" value="F:kinase activity"/>
    <property type="evidence" value="ECO:0007669"/>
    <property type="project" value="UniProtKB-KW"/>
</dbReference>
<name>A0ABP7P5A2_9GAMM</name>
<keyword evidence="3" id="KW-1185">Reference proteome</keyword>
<feature type="binding site" evidence="1">
    <location>
        <begin position="10"/>
        <end position="17"/>
    </location>
    <ligand>
        <name>ATP</name>
        <dbReference type="ChEBI" id="CHEBI:30616"/>
    </ligand>
</feature>
<dbReference type="EC" id="2.7.1.170" evidence="1"/>
<evidence type="ECO:0000256" key="1">
    <source>
        <dbReference type="HAMAP-Rule" id="MF_01270"/>
    </source>
</evidence>
<keyword evidence="1" id="KW-0547">Nucleotide-binding</keyword>
<evidence type="ECO:0000313" key="3">
    <source>
        <dbReference type="Proteomes" id="UP001501337"/>
    </source>
</evidence>
<dbReference type="InterPro" id="IPR005338">
    <property type="entry name" value="Anhydro_N_Ac-Mur_kinase"/>
</dbReference>
<protein>
    <recommendedName>
        <fullName evidence="1">Anhydro-N-acetylmuramic acid kinase</fullName>
        <ecNumber evidence="1">2.7.1.170</ecNumber>
    </recommendedName>
    <alternativeName>
        <fullName evidence="1">AnhMurNAc kinase</fullName>
    </alternativeName>
</protein>
<reference evidence="3" key="1">
    <citation type="journal article" date="2019" name="Int. J. Syst. Evol. Microbiol.">
        <title>The Global Catalogue of Microorganisms (GCM) 10K type strain sequencing project: providing services to taxonomists for standard genome sequencing and annotation.</title>
        <authorList>
            <consortium name="The Broad Institute Genomics Platform"/>
            <consortium name="The Broad Institute Genome Sequencing Center for Infectious Disease"/>
            <person name="Wu L."/>
            <person name="Ma J."/>
        </authorList>
    </citation>
    <scope>NUCLEOTIDE SEQUENCE [LARGE SCALE GENOMIC DNA]</scope>
    <source>
        <strain evidence="3">JCM 17555</strain>
    </source>
</reference>
<dbReference type="NCBIfam" id="NF007139">
    <property type="entry name" value="PRK09585.1-3"/>
    <property type="match status" value="1"/>
</dbReference>
<comment type="pathway">
    <text evidence="1">Cell wall biogenesis; peptidoglycan recycling.</text>
</comment>